<protein>
    <recommendedName>
        <fullName evidence="4">DNA replication regulator Sld3 C-terminal domain-containing protein</fullName>
    </recommendedName>
</protein>
<dbReference type="EMBL" id="CP119953">
    <property type="protein sequence ID" value="WFC95857.1"/>
    <property type="molecule type" value="Genomic_DNA"/>
</dbReference>
<feature type="compositionally biased region" description="Basic and acidic residues" evidence="1">
    <location>
        <begin position="362"/>
        <end position="390"/>
    </location>
</feature>
<feature type="region of interest" description="Disordered" evidence="1">
    <location>
        <begin position="203"/>
        <end position="250"/>
    </location>
</feature>
<dbReference type="Proteomes" id="UP001216638">
    <property type="component" value="Chromosome 3"/>
</dbReference>
<evidence type="ECO:0008006" key="4">
    <source>
        <dbReference type="Google" id="ProtNLM"/>
    </source>
</evidence>
<feature type="compositionally biased region" description="Low complexity" evidence="1">
    <location>
        <begin position="161"/>
        <end position="170"/>
    </location>
</feature>
<accession>A0AAF0DV13</accession>
<proteinExistence type="predicted"/>
<name>A0AAF0DV13_9BASI</name>
<sequence>MHLDASDAVRLRPAAYALGTAACAQDGWETVQRVYVQCLWLGEAHTPLRAFLDVLQSVEAGARRVVHLVRTPAELRARFPTWVSTSIEALRRGEGPSSRTLETDAMQAAAVYGPLARTEHEPGALTQFALAMHCREVQLQLILVAWLLSRQALGDASLAVAPAPSSAAPAPKKRKTSKPTRWNGLAPPLPFAFAWDPMGSRVNPSLSRPRAAEAALDTPAEPPAPAARESEASTSLEGSGASSATQPCAGVPEPSYDARLALLPQLWDQLGDQLCLLECAPPSATRAAYGSASRLRDAQDTRDEAQWVCAAVLEPAFRKILPKECARLRAKCFGPGPGVDVDVAPRSVARRLKRVTSAPAHPVEKPKEATARSDERTMIRADRRQREVHMPRQFKRSTNVSVPSMHAAPTSKRKRPASRWGAAAEAHTLVCATPEKPKATAPPPALALGSPSPSPSPPMSPLQHSAMSLDMRRTSEPRAWTGSPEPKA</sequence>
<gene>
    <name evidence="2" type="ORF">MBRA1_002511</name>
</gene>
<feature type="compositionally biased region" description="Polar residues" evidence="1">
    <location>
        <begin position="233"/>
        <end position="246"/>
    </location>
</feature>
<evidence type="ECO:0000313" key="2">
    <source>
        <dbReference type="EMBL" id="WFC95857.1"/>
    </source>
</evidence>
<reference evidence="2" key="1">
    <citation type="submission" date="2023-03" db="EMBL/GenBank/DDBJ databases">
        <title>Mating type loci evolution in Malassezia.</title>
        <authorList>
            <person name="Coelho M.A."/>
        </authorList>
    </citation>
    <scope>NUCLEOTIDE SEQUENCE</scope>
    <source>
        <strain evidence="2">CBS 14135</strain>
    </source>
</reference>
<feature type="region of interest" description="Disordered" evidence="1">
    <location>
        <begin position="161"/>
        <end position="184"/>
    </location>
</feature>
<evidence type="ECO:0000256" key="1">
    <source>
        <dbReference type="SAM" id="MobiDB-lite"/>
    </source>
</evidence>
<evidence type="ECO:0000313" key="3">
    <source>
        <dbReference type="Proteomes" id="UP001216638"/>
    </source>
</evidence>
<keyword evidence="3" id="KW-1185">Reference proteome</keyword>
<feature type="region of interest" description="Disordered" evidence="1">
    <location>
        <begin position="356"/>
        <end position="488"/>
    </location>
</feature>
<dbReference type="AlphaFoldDB" id="A0AAF0DV13"/>
<organism evidence="2 3">
    <name type="scientific">Malassezia brasiliensis</name>
    <dbReference type="NCBI Taxonomy" id="1821822"/>
    <lineage>
        <taxon>Eukaryota</taxon>
        <taxon>Fungi</taxon>
        <taxon>Dikarya</taxon>
        <taxon>Basidiomycota</taxon>
        <taxon>Ustilaginomycotina</taxon>
        <taxon>Malasseziomycetes</taxon>
        <taxon>Malasseziales</taxon>
        <taxon>Malasseziaceae</taxon>
        <taxon>Malassezia</taxon>
    </lineage>
</organism>